<protein>
    <submittedName>
        <fullName evidence="3">Uncharacterized protein</fullName>
    </submittedName>
</protein>
<reference evidence="3" key="1">
    <citation type="submission" date="2018-05" db="EMBL/GenBank/DDBJ databases">
        <authorList>
            <person name="Lanie J.A."/>
            <person name="Ng W.-L."/>
            <person name="Kazmierczak K.M."/>
            <person name="Andrzejewski T.M."/>
            <person name="Davidsen T.M."/>
            <person name="Wayne K.J."/>
            <person name="Tettelin H."/>
            <person name="Glass J.I."/>
            <person name="Rusch D."/>
            <person name="Podicherti R."/>
            <person name="Tsui H.-C.T."/>
            <person name="Winkler M.E."/>
        </authorList>
    </citation>
    <scope>NUCLEOTIDE SEQUENCE</scope>
</reference>
<organism evidence="3">
    <name type="scientific">marine metagenome</name>
    <dbReference type="NCBI Taxonomy" id="408172"/>
    <lineage>
        <taxon>unclassified sequences</taxon>
        <taxon>metagenomes</taxon>
        <taxon>ecological metagenomes</taxon>
    </lineage>
</organism>
<name>A0A382TZL0_9ZZZZ</name>
<dbReference type="InterPro" id="IPR020904">
    <property type="entry name" value="Sc_DH/Rdtase_CS"/>
</dbReference>
<evidence type="ECO:0000313" key="3">
    <source>
        <dbReference type="EMBL" id="SVD27494.1"/>
    </source>
</evidence>
<evidence type="ECO:0000256" key="2">
    <source>
        <dbReference type="ARBA" id="ARBA00023002"/>
    </source>
</evidence>
<evidence type="ECO:0000256" key="1">
    <source>
        <dbReference type="ARBA" id="ARBA00006484"/>
    </source>
</evidence>
<dbReference type="Pfam" id="PF13561">
    <property type="entry name" value="adh_short_C2"/>
    <property type="match status" value="1"/>
</dbReference>
<dbReference type="SUPFAM" id="SSF51735">
    <property type="entry name" value="NAD(P)-binding Rossmann-fold domains"/>
    <property type="match status" value="1"/>
</dbReference>
<dbReference type="PANTHER" id="PTHR24321:SF8">
    <property type="entry name" value="ESTRADIOL 17-BETA-DEHYDROGENASE 8-RELATED"/>
    <property type="match status" value="1"/>
</dbReference>
<dbReference type="Gene3D" id="3.40.50.720">
    <property type="entry name" value="NAD(P)-binding Rossmann-like Domain"/>
    <property type="match status" value="1"/>
</dbReference>
<dbReference type="AlphaFoldDB" id="A0A382TZL0"/>
<comment type="similarity">
    <text evidence="1">Belongs to the short-chain dehydrogenases/reductases (SDR) family.</text>
</comment>
<sequence>MGDHDNKIALVTGGAQGIGKGIVDVLSSEGAQVCIADISEEHGIKAVSEIEKLGRKAIYVQANFENSAEPKKVIEECVNRLGNINILVNNVGIQPSTSYKNVEETSEEVWDAIININLKSYFLMSKYSIPFMRRNGEGAIVNIASVQGLQSQKLVPPYAASKGAVLSLTRQMSLDYIKENIRINAICPGTINTPMVTNSISGNINESLKLFGKDIPIGRVGEPKEIGQVASFLCSDKASFISGEYIIVDGGIMAKGGWDTELQGE</sequence>
<accession>A0A382TZL0</accession>
<dbReference type="EMBL" id="UINC01140377">
    <property type="protein sequence ID" value="SVD27494.1"/>
    <property type="molecule type" value="Genomic_DNA"/>
</dbReference>
<keyword evidence="2" id="KW-0560">Oxidoreductase</keyword>
<dbReference type="PRINTS" id="PR00080">
    <property type="entry name" value="SDRFAMILY"/>
</dbReference>
<dbReference type="CDD" id="cd05233">
    <property type="entry name" value="SDR_c"/>
    <property type="match status" value="1"/>
</dbReference>
<dbReference type="InterPro" id="IPR002347">
    <property type="entry name" value="SDR_fam"/>
</dbReference>
<dbReference type="PANTHER" id="PTHR24321">
    <property type="entry name" value="DEHYDROGENASES, SHORT CHAIN"/>
    <property type="match status" value="1"/>
</dbReference>
<dbReference type="InterPro" id="IPR036291">
    <property type="entry name" value="NAD(P)-bd_dom_sf"/>
</dbReference>
<gene>
    <name evidence="3" type="ORF">METZ01_LOCUS380348</name>
</gene>
<dbReference type="FunFam" id="3.40.50.720:FF:000084">
    <property type="entry name" value="Short-chain dehydrogenase reductase"/>
    <property type="match status" value="1"/>
</dbReference>
<proteinExistence type="inferred from homology"/>
<dbReference type="PROSITE" id="PS00061">
    <property type="entry name" value="ADH_SHORT"/>
    <property type="match status" value="1"/>
</dbReference>
<dbReference type="PRINTS" id="PR00081">
    <property type="entry name" value="GDHRDH"/>
</dbReference>
<dbReference type="NCBIfam" id="NF005559">
    <property type="entry name" value="PRK07231.1"/>
    <property type="match status" value="1"/>
</dbReference>
<dbReference type="GO" id="GO:0016491">
    <property type="term" value="F:oxidoreductase activity"/>
    <property type="evidence" value="ECO:0007669"/>
    <property type="project" value="UniProtKB-KW"/>
</dbReference>